<comment type="caution">
    <text evidence="11">The sequence shown here is derived from an EMBL/GenBank/DDBJ whole genome shotgun (WGS) entry which is preliminary data.</text>
</comment>
<evidence type="ECO:0000313" key="12">
    <source>
        <dbReference type="Proteomes" id="UP000598633"/>
    </source>
</evidence>
<keyword evidence="4 9" id="KW-0274">FAD</keyword>
<dbReference type="InterPro" id="IPR001308">
    <property type="entry name" value="ETF_a/FixB"/>
</dbReference>
<dbReference type="PIRSF" id="PIRSF000089">
    <property type="entry name" value="Electra_flavoP_a"/>
    <property type="match status" value="1"/>
</dbReference>
<keyword evidence="5" id="KW-0249">Electron transport</keyword>
<dbReference type="InterPro" id="IPR018206">
    <property type="entry name" value="ETF_asu_C_CS"/>
</dbReference>
<comment type="function">
    <text evidence="6">The electron transfer flavoprotein serves as a specific electron acceptor for other dehydrogenases. It transfers the electrons to the main respiratory chain via ETF-ubiquinone oxidoreductase (ETF dehydrogenase).</text>
</comment>
<evidence type="ECO:0000256" key="8">
    <source>
        <dbReference type="ARBA" id="ARBA00079299"/>
    </source>
</evidence>
<dbReference type="PROSITE" id="PS00696">
    <property type="entry name" value="ETF_ALPHA"/>
    <property type="match status" value="1"/>
</dbReference>
<evidence type="ECO:0000256" key="3">
    <source>
        <dbReference type="ARBA" id="ARBA00022630"/>
    </source>
</evidence>
<evidence type="ECO:0000313" key="11">
    <source>
        <dbReference type="EMBL" id="MBD3870405.1"/>
    </source>
</evidence>
<comment type="cofactor">
    <cofactor evidence="9">
        <name>FAD</name>
        <dbReference type="ChEBI" id="CHEBI:57692"/>
    </cofactor>
    <text evidence="9">Binds 1 FAD per dimer.</text>
</comment>
<reference evidence="11 12" key="1">
    <citation type="submission" date="2020-08" db="EMBL/GenBank/DDBJ databases">
        <title>Acidobacteriota in marine sediments use diverse sulfur dissimilation pathways.</title>
        <authorList>
            <person name="Wasmund K."/>
        </authorList>
    </citation>
    <scope>NUCLEOTIDE SEQUENCE [LARGE SCALE GENOMIC DNA]</scope>
    <source>
        <strain evidence="11">MAG AM3-A</strain>
    </source>
</reference>
<dbReference type="InterPro" id="IPR014730">
    <property type="entry name" value="ETF_a/b_N"/>
</dbReference>
<dbReference type="Pfam" id="PF00766">
    <property type="entry name" value="ETF_alpha"/>
    <property type="match status" value="1"/>
</dbReference>
<evidence type="ECO:0000256" key="6">
    <source>
        <dbReference type="ARBA" id="ARBA00025649"/>
    </source>
</evidence>
<organism evidence="11 12">
    <name type="scientific">Candidatus Sulfomarinibacter kjeldsenii</name>
    <dbReference type="NCBI Taxonomy" id="2885994"/>
    <lineage>
        <taxon>Bacteria</taxon>
        <taxon>Pseudomonadati</taxon>
        <taxon>Acidobacteriota</taxon>
        <taxon>Thermoanaerobaculia</taxon>
        <taxon>Thermoanaerobaculales</taxon>
        <taxon>Candidatus Sulfomarinibacteraceae</taxon>
        <taxon>Candidatus Sulfomarinibacter</taxon>
    </lineage>
</organism>
<evidence type="ECO:0000256" key="1">
    <source>
        <dbReference type="ARBA" id="ARBA00005817"/>
    </source>
</evidence>
<dbReference type="Pfam" id="PF01012">
    <property type="entry name" value="ETF"/>
    <property type="match status" value="1"/>
</dbReference>
<feature type="binding site" evidence="9">
    <location>
        <begin position="233"/>
        <end position="234"/>
    </location>
    <ligand>
        <name>FAD</name>
        <dbReference type="ChEBI" id="CHEBI:57692"/>
    </ligand>
</feature>
<protein>
    <recommendedName>
        <fullName evidence="7">Electron transfer flavoprotein subunit alpha</fullName>
    </recommendedName>
    <alternativeName>
        <fullName evidence="8">Electron transfer flavoprotein large subunit</fullName>
    </alternativeName>
</protein>
<dbReference type="SUPFAM" id="SSF52467">
    <property type="entry name" value="DHS-like NAD/FAD-binding domain"/>
    <property type="match status" value="1"/>
</dbReference>
<dbReference type="SMART" id="SM00893">
    <property type="entry name" value="ETF"/>
    <property type="match status" value="1"/>
</dbReference>
<evidence type="ECO:0000256" key="7">
    <source>
        <dbReference type="ARBA" id="ARBA00068674"/>
    </source>
</evidence>
<evidence type="ECO:0000256" key="4">
    <source>
        <dbReference type="ARBA" id="ARBA00022827"/>
    </source>
</evidence>
<accession>A0A8J6Y4S7</accession>
<evidence type="ECO:0000256" key="5">
    <source>
        <dbReference type="ARBA" id="ARBA00022982"/>
    </source>
</evidence>
<dbReference type="Gene3D" id="3.40.50.620">
    <property type="entry name" value="HUPs"/>
    <property type="match status" value="1"/>
</dbReference>
<dbReference type="InterPro" id="IPR014731">
    <property type="entry name" value="ETF_asu_C"/>
</dbReference>
<feature type="binding site" evidence="9">
    <location>
        <position position="285"/>
    </location>
    <ligand>
        <name>FAD</name>
        <dbReference type="ChEBI" id="CHEBI:57692"/>
    </ligand>
</feature>
<evidence type="ECO:0000256" key="2">
    <source>
        <dbReference type="ARBA" id="ARBA00022448"/>
    </source>
</evidence>
<name>A0A8J6Y4S7_9BACT</name>
<dbReference type="InterPro" id="IPR033947">
    <property type="entry name" value="ETF_alpha_N"/>
</dbReference>
<dbReference type="PANTHER" id="PTHR43153:SF1">
    <property type="entry name" value="ELECTRON TRANSFER FLAVOPROTEIN SUBUNIT ALPHA, MITOCHONDRIAL"/>
    <property type="match status" value="1"/>
</dbReference>
<feature type="binding site" evidence="9">
    <location>
        <begin position="264"/>
        <end position="271"/>
    </location>
    <ligand>
        <name>FAD</name>
        <dbReference type="ChEBI" id="CHEBI:57692"/>
    </ligand>
</feature>
<dbReference type="InterPro" id="IPR029035">
    <property type="entry name" value="DHS-like_NAD/FAD-binding_dom"/>
</dbReference>
<comment type="similarity">
    <text evidence="1">Belongs to the ETF alpha-subunit/FixB family.</text>
</comment>
<dbReference type="Gene3D" id="3.40.50.1220">
    <property type="entry name" value="TPP-binding domain"/>
    <property type="match status" value="1"/>
</dbReference>
<feature type="domain" description="Electron transfer flavoprotein alpha/beta-subunit N-terminal" evidence="10">
    <location>
        <begin position="5"/>
        <end position="186"/>
    </location>
</feature>
<keyword evidence="2" id="KW-0813">Transport</keyword>
<dbReference type="PANTHER" id="PTHR43153">
    <property type="entry name" value="ELECTRON TRANSFER FLAVOPROTEIN ALPHA"/>
    <property type="match status" value="1"/>
</dbReference>
<keyword evidence="3" id="KW-0285">Flavoprotein</keyword>
<gene>
    <name evidence="11" type="ORF">IFJ97_03470</name>
</gene>
<feature type="binding site" evidence="9">
    <location>
        <position position="208"/>
    </location>
    <ligand>
        <name>FAD</name>
        <dbReference type="ChEBI" id="CHEBI:57692"/>
    </ligand>
</feature>
<evidence type="ECO:0000259" key="10">
    <source>
        <dbReference type="SMART" id="SM00893"/>
    </source>
</evidence>
<dbReference type="FunFam" id="3.40.50.1220:FF:000001">
    <property type="entry name" value="Electron transfer flavoprotein, alpha subunit"/>
    <property type="match status" value="1"/>
</dbReference>
<dbReference type="SUPFAM" id="SSF52402">
    <property type="entry name" value="Adenine nucleotide alpha hydrolases-like"/>
    <property type="match status" value="1"/>
</dbReference>
<sequence>MMAGILVFVEQRKSEIRNASLQALSEAKRQGGAVSAVLPGSGIGEAAAGLGAWGADKIYVADDPNLDLYSSDGYAEVVVKAVEQAQPSAIFFAGTAMGRDLAPTVAARLGVGAIPDAVGLELDGETFSVRRPVYSGKATTTADTAGNTPQIISLRPNVFAAEESAGAGEVVALDGLSLSIRAVVKELLEAEGGELDVAEADVIVAGGRGIKGPENFALIKSLADALGGAVGASRAAVDAGWIEHSHQVGQTGKVVSPSLYVAAGISGAIQHLAGMSSSKVIVAINKDPDAPIFKIADYGIVGDLFDVIPPMVDAIKAL</sequence>
<feature type="binding site" evidence="9">
    <location>
        <begin position="247"/>
        <end position="251"/>
    </location>
    <ligand>
        <name>FAD</name>
        <dbReference type="ChEBI" id="CHEBI:57692"/>
    </ligand>
</feature>
<dbReference type="AlphaFoldDB" id="A0A8J6Y4S7"/>
<dbReference type="GO" id="GO:0033539">
    <property type="term" value="P:fatty acid beta-oxidation using acyl-CoA dehydrogenase"/>
    <property type="evidence" value="ECO:0007669"/>
    <property type="project" value="TreeGrafter"/>
</dbReference>
<dbReference type="EMBL" id="JACXWA010000061">
    <property type="protein sequence ID" value="MBD3870405.1"/>
    <property type="molecule type" value="Genomic_DNA"/>
</dbReference>
<dbReference type="InterPro" id="IPR014729">
    <property type="entry name" value="Rossmann-like_a/b/a_fold"/>
</dbReference>
<dbReference type="CDD" id="cd01715">
    <property type="entry name" value="ETF_alpha"/>
    <property type="match status" value="1"/>
</dbReference>
<dbReference type="GO" id="GO:0050660">
    <property type="term" value="F:flavin adenine dinucleotide binding"/>
    <property type="evidence" value="ECO:0007669"/>
    <property type="project" value="InterPro"/>
</dbReference>
<evidence type="ECO:0000256" key="9">
    <source>
        <dbReference type="PIRSR" id="PIRSR000089-1"/>
    </source>
</evidence>
<dbReference type="Proteomes" id="UP000598633">
    <property type="component" value="Unassembled WGS sequence"/>
</dbReference>
<dbReference type="GO" id="GO:0009055">
    <property type="term" value="F:electron transfer activity"/>
    <property type="evidence" value="ECO:0007669"/>
    <property type="project" value="InterPro"/>
</dbReference>
<proteinExistence type="inferred from homology"/>